<dbReference type="Pfam" id="PF05277">
    <property type="entry name" value="DUF726"/>
    <property type="match status" value="1"/>
</dbReference>
<feature type="transmembrane region" description="Helical" evidence="7">
    <location>
        <begin position="331"/>
        <end position="354"/>
    </location>
</feature>
<evidence type="ECO:0000313" key="9">
    <source>
        <dbReference type="Proteomes" id="UP001197093"/>
    </source>
</evidence>
<evidence type="ECO:0000256" key="1">
    <source>
        <dbReference type="ARBA" id="ARBA00004141"/>
    </source>
</evidence>
<evidence type="ECO:0000256" key="2">
    <source>
        <dbReference type="ARBA" id="ARBA00009824"/>
    </source>
</evidence>
<evidence type="ECO:0000256" key="5">
    <source>
        <dbReference type="ARBA" id="ARBA00023136"/>
    </source>
</evidence>
<dbReference type="InterPro" id="IPR007941">
    <property type="entry name" value="DUF726"/>
</dbReference>
<reference evidence="8" key="1">
    <citation type="submission" date="2023-02" db="EMBL/GenBank/DDBJ databases">
        <authorList>
            <person name="Palmer J.M."/>
        </authorList>
    </citation>
    <scope>NUCLEOTIDE SEQUENCE</scope>
    <source>
        <strain evidence="8">FW57</strain>
    </source>
</reference>
<evidence type="ECO:0000256" key="4">
    <source>
        <dbReference type="ARBA" id="ARBA00022989"/>
    </source>
</evidence>
<feature type="region of interest" description="Disordered" evidence="6">
    <location>
        <begin position="661"/>
        <end position="697"/>
    </location>
</feature>
<dbReference type="Gene3D" id="3.40.50.1820">
    <property type="entry name" value="alpha/beta hydrolase"/>
    <property type="match status" value="1"/>
</dbReference>
<evidence type="ECO:0000256" key="7">
    <source>
        <dbReference type="SAM" id="Phobius"/>
    </source>
</evidence>
<feature type="transmembrane region" description="Helical" evidence="7">
    <location>
        <begin position="459"/>
        <end position="479"/>
    </location>
</feature>
<name>A0AAD4F4N5_9PEZI</name>
<feature type="compositionally biased region" description="Pro residues" evidence="6">
    <location>
        <begin position="730"/>
        <end position="739"/>
    </location>
</feature>
<feature type="region of interest" description="Disordered" evidence="6">
    <location>
        <begin position="128"/>
        <end position="171"/>
    </location>
</feature>
<evidence type="ECO:0000256" key="6">
    <source>
        <dbReference type="SAM" id="MobiDB-lite"/>
    </source>
</evidence>
<keyword evidence="4 7" id="KW-1133">Transmembrane helix</keyword>
<organism evidence="8 9">
    <name type="scientific">Staphylotrichum longicolle</name>
    <dbReference type="NCBI Taxonomy" id="669026"/>
    <lineage>
        <taxon>Eukaryota</taxon>
        <taxon>Fungi</taxon>
        <taxon>Dikarya</taxon>
        <taxon>Ascomycota</taxon>
        <taxon>Pezizomycotina</taxon>
        <taxon>Sordariomycetes</taxon>
        <taxon>Sordariomycetidae</taxon>
        <taxon>Sordariales</taxon>
        <taxon>Chaetomiaceae</taxon>
        <taxon>Staphylotrichum</taxon>
    </lineage>
</organism>
<comment type="similarity">
    <text evidence="2">Belongs to the TMCO4 family.</text>
</comment>
<dbReference type="InterPro" id="IPR029058">
    <property type="entry name" value="AB_hydrolase_fold"/>
</dbReference>
<evidence type="ECO:0000256" key="3">
    <source>
        <dbReference type="ARBA" id="ARBA00022692"/>
    </source>
</evidence>
<dbReference type="PANTHER" id="PTHR17920">
    <property type="entry name" value="TRANSMEMBRANE AND COILED-COIL DOMAIN-CONTAINING PROTEIN 4 TMCO4"/>
    <property type="match status" value="1"/>
</dbReference>
<protein>
    <submittedName>
        <fullName evidence="8">Uncharacterized protein</fullName>
    </submittedName>
</protein>
<comment type="subcellular location">
    <subcellularLocation>
        <location evidence="1">Membrane</location>
        <topology evidence="1">Multi-pass membrane protein</topology>
    </subcellularLocation>
</comment>
<feature type="compositionally biased region" description="Pro residues" evidence="6">
    <location>
        <begin position="781"/>
        <end position="797"/>
    </location>
</feature>
<dbReference type="PANTHER" id="PTHR17920:SF22">
    <property type="entry name" value="DUF726 DOMAIN PROTEIN (AFU_ORTHOLOGUE AFUA_2G12860)"/>
    <property type="match status" value="1"/>
</dbReference>
<dbReference type="Proteomes" id="UP001197093">
    <property type="component" value="Unassembled WGS sequence"/>
</dbReference>
<sequence length="916" mass="98864">MAPLASEPRQVLAVLNLARRKALYTLVVEITAFMRSQLEFHEPAAGNSNDAPLLIDPSAANSIVLPAGAAPGASSAPPNPALVRVRAAAIEHFDAWRKDVLSQLKELLAAPDDAAIVEDRRKRTERIAQEQRLKQQQQQQQKGTASNPSPGNSADLLGAWESWPEDEGNGAKVKDAEEEADPAQAVARLQEHWHPIPTRLVTIPVEDRKEALSCVLLVLLSTGHYSAHSRALAVYLASALELPLAVLNVEEVEIAVSLVERSVEAERQQRTMSAEAEAEKRKQQNQSSRYWKVGLASVAGAALIGVTGGLAAPVVAGAIGGIMGSVGLGGVASFLGVFWMNGALVGTLFGAFGARMTGEMVDQYAREVEDFRFIPLKDEWGTRGSSQNERRLRVTVGINGWLGTKDDVTKPWRALGDDSEAFALRYEMKSLLGLGKTLQDLVSSYAWNSIKVEILKRTVLATLWSALWPAYLLSMASAVDNPFSLAKNRSEKAGEILADALINKVQGERPVTLIGYSLGARVIYSCLRSLAARRAFGLVDTVVFIGAPVPSNKQHWQIMRTVVSGKMFNVYSENDYLLAFLYRATSIQLGVAGLQEIKDIEGVENLNLSGEVQGHMRYAKLIGKILARCGVPVTKGADGPIEEDEDAIKLDDRDKNKGDLIDFDGLHITDAPEDRQPQPPPVYTATPEPQHPPPMYQLRNKQRTTVTRAKPSAVAVNQDLLGLDLSDIPLPGPSAPPQPAQSATRTPPQPQQQAPKPAQPAPSARFPSKPMMPNNQFDRPQPAPSTRFPPQPTPTPQPNNQSDRRPQPKPAPGAAPIRSASTLSAPAVPPSQMLRGGPSPEPASHPVLTSSHSYSVGDHYGNDDDDDDDSDEEGGGGMGIKMVDNDDEGDGGLEFCEPTPLDDDERDGGGGYSSWR</sequence>
<feature type="compositionally biased region" description="Basic and acidic residues" evidence="6">
    <location>
        <begin position="661"/>
        <end position="676"/>
    </location>
</feature>
<dbReference type="GO" id="GO:0016020">
    <property type="term" value="C:membrane"/>
    <property type="evidence" value="ECO:0007669"/>
    <property type="project" value="UniProtKB-SubCell"/>
</dbReference>
<evidence type="ECO:0000313" key="8">
    <source>
        <dbReference type="EMBL" id="KAG7293246.1"/>
    </source>
</evidence>
<feature type="compositionally biased region" description="Low complexity" evidence="6">
    <location>
        <begin position="740"/>
        <end position="764"/>
    </location>
</feature>
<dbReference type="EMBL" id="JAHCVI010000001">
    <property type="protein sequence ID" value="KAG7293246.1"/>
    <property type="molecule type" value="Genomic_DNA"/>
</dbReference>
<proteinExistence type="inferred from homology"/>
<comment type="caution">
    <text evidence="8">The sequence shown here is derived from an EMBL/GenBank/DDBJ whole genome shotgun (WGS) entry which is preliminary data.</text>
</comment>
<keyword evidence="5 7" id="KW-0472">Membrane</keyword>
<dbReference type="AlphaFoldDB" id="A0AAD4F4N5"/>
<feature type="region of interest" description="Disordered" evidence="6">
    <location>
        <begin position="725"/>
        <end position="916"/>
    </location>
</feature>
<feature type="compositionally biased region" description="Polar residues" evidence="6">
    <location>
        <begin position="142"/>
        <end position="152"/>
    </location>
</feature>
<accession>A0AAD4F4N5</accession>
<keyword evidence="9" id="KW-1185">Reference proteome</keyword>
<gene>
    <name evidence="8" type="ORF">NEMBOFW57_003292</name>
</gene>
<dbReference type="SUPFAM" id="SSF53474">
    <property type="entry name" value="alpha/beta-Hydrolases"/>
    <property type="match status" value="1"/>
</dbReference>
<feature type="transmembrane region" description="Helical" evidence="7">
    <location>
        <begin position="290"/>
        <end position="319"/>
    </location>
</feature>
<feature type="compositionally biased region" description="Acidic residues" evidence="6">
    <location>
        <begin position="863"/>
        <end position="874"/>
    </location>
</feature>
<keyword evidence="3 7" id="KW-0812">Transmembrane</keyword>